<dbReference type="Gene3D" id="1.10.260.40">
    <property type="entry name" value="lambda repressor-like DNA-binding domains"/>
    <property type="match status" value="1"/>
</dbReference>
<dbReference type="InterPro" id="IPR010982">
    <property type="entry name" value="Lambda_DNA-bd_dom_sf"/>
</dbReference>
<dbReference type="SUPFAM" id="SSF47413">
    <property type="entry name" value="lambda repressor-like DNA-binding domains"/>
    <property type="match status" value="1"/>
</dbReference>
<accession>A0A0C3RIC1</accession>
<reference evidence="2 3" key="1">
    <citation type="submission" date="2014-07" db="EMBL/GenBank/DDBJ databases">
        <title>Porphyromonadaceae bacterium OUH 308042 = ATCC BAA-2681 = DSM 28342 draft genome.</title>
        <authorList>
            <person name="Sydenham T.V."/>
            <person name="Hasman H."/>
            <person name="Justensen U.S."/>
        </authorList>
    </citation>
    <scope>NUCLEOTIDE SEQUENCE [LARGE SCALE GENOMIC DNA]</scope>
    <source>
        <strain evidence="2 3">OUH 308042</strain>
    </source>
</reference>
<protein>
    <recommendedName>
        <fullName evidence="1">HTH cro/C1-type domain-containing protein</fullName>
    </recommendedName>
</protein>
<evidence type="ECO:0000313" key="2">
    <source>
        <dbReference type="EMBL" id="KIO45689.1"/>
    </source>
</evidence>
<evidence type="ECO:0000313" key="3">
    <source>
        <dbReference type="Proteomes" id="UP000031980"/>
    </source>
</evidence>
<evidence type="ECO:0000259" key="1">
    <source>
        <dbReference type="PROSITE" id="PS50943"/>
    </source>
</evidence>
<name>A0A0C3RIC1_9PORP</name>
<dbReference type="GO" id="GO:0003677">
    <property type="term" value="F:DNA binding"/>
    <property type="evidence" value="ECO:0007669"/>
    <property type="project" value="InterPro"/>
</dbReference>
<keyword evidence="3" id="KW-1185">Reference proteome</keyword>
<sequence>MRTPIEEYVVNKMKKLRDELDMNQKEFGDAINLSSGFIGDIEAGREGAKYNLNHINEIAKVFKRSPQDFLPKNPL</sequence>
<dbReference type="EMBL" id="JPIU01000037">
    <property type="protein sequence ID" value="KIO45689.1"/>
    <property type="molecule type" value="Genomic_DNA"/>
</dbReference>
<gene>
    <name evidence="2" type="ORF">BA92_04290</name>
</gene>
<feature type="domain" description="HTH cro/C1-type" evidence="1">
    <location>
        <begin position="13"/>
        <end position="69"/>
    </location>
</feature>
<dbReference type="AlphaFoldDB" id="A0A0C3RIC1"/>
<dbReference type="InterPro" id="IPR001387">
    <property type="entry name" value="Cro/C1-type_HTH"/>
</dbReference>
<organism evidence="2 3">
    <name type="scientific">Sanguibacteroides justesenii</name>
    <dbReference type="NCBI Taxonomy" id="1547597"/>
    <lineage>
        <taxon>Bacteria</taxon>
        <taxon>Pseudomonadati</taxon>
        <taxon>Bacteroidota</taxon>
        <taxon>Bacteroidia</taxon>
        <taxon>Bacteroidales</taxon>
        <taxon>Porphyromonadaceae</taxon>
        <taxon>Sanguibacteroides</taxon>
    </lineage>
</organism>
<dbReference type="CDD" id="cd00093">
    <property type="entry name" value="HTH_XRE"/>
    <property type="match status" value="1"/>
</dbReference>
<dbReference type="SMART" id="SM00530">
    <property type="entry name" value="HTH_XRE"/>
    <property type="match status" value="1"/>
</dbReference>
<dbReference type="RefSeq" id="WP_041504927.1">
    <property type="nucleotide sequence ID" value="NZ_JPIU01000037.1"/>
</dbReference>
<dbReference type="Proteomes" id="UP000031980">
    <property type="component" value="Unassembled WGS sequence"/>
</dbReference>
<dbReference type="PROSITE" id="PS50943">
    <property type="entry name" value="HTH_CROC1"/>
    <property type="match status" value="1"/>
</dbReference>
<proteinExistence type="predicted"/>
<comment type="caution">
    <text evidence="2">The sequence shown here is derived from an EMBL/GenBank/DDBJ whole genome shotgun (WGS) entry which is preliminary data.</text>
</comment>
<dbReference type="Pfam" id="PF01381">
    <property type="entry name" value="HTH_3"/>
    <property type="match status" value="1"/>
</dbReference>